<feature type="compositionally biased region" description="Basic residues" evidence="5">
    <location>
        <begin position="37"/>
        <end position="46"/>
    </location>
</feature>
<evidence type="ECO:0000256" key="3">
    <source>
        <dbReference type="ARBA" id="ARBA00022801"/>
    </source>
</evidence>
<dbReference type="InterPro" id="IPR035669">
    <property type="entry name" value="SGNH_plant_lipase-like"/>
</dbReference>
<dbReference type="InterPro" id="IPR036514">
    <property type="entry name" value="SGNH_hydro_sf"/>
</dbReference>
<evidence type="ECO:0000256" key="6">
    <source>
        <dbReference type="SAM" id="SignalP"/>
    </source>
</evidence>
<evidence type="ECO:0000313" key="7">
    <source>
        <dbReference type="EMBL" id="PIA62294.1"/>
    </source>
</evidence>
<dbReference type="CDD" id="cd01837">
    <property type="entry name" value="SGNH_plant_lipase_like"/>
    <property type="match status" value="1"/>
</dbReference>
<dbReference type="STRING" id="218851.A0A2G5F2S3"/>
<evidence type="ECO:0000256" key="2">
    <source>
        <dbReference type="ARBA" id="ARBA00022729"/>
    </source>
</evidence>
<dbReference type="SUPFAM" id="SSF52266">
    <property type="entry name" value="SGNH hydrolase"/>
    <property type="match status" value="1"/>
</dbReference>
<dbReference type="InParanoid" id="A0A2G5F2S3"/>
<dbReference type="PANTHER" id="PTHR22835">
    <property type="entry name" value="ZINC FINGER FYVE DOMAIN CONTAINING PROTEIN"/>
    <property type="match status" value="1"/>
</dbReference>
<dbReference type="PANTHER" id="PTHR22835:SF517">
    <property type="entry name" value="GDSL-LIKE LIPASE_ACYLHYDROLASE FAMILY PROTEIN, EXPRESSED"/>
    <property type="match status" value="1"/>
</dbReference>
<keyword evidence="2 6" id="KW-0732">Signal</keyword>
<dbReference type="Gene3D" id="3.40.50.1110">
    <property type="entry name" value="SGNH hydrolase"/>
    <property type="match status" value="1"/>
</dbReference>
<feature type="chain" id="PRO_5013942228" description="SGNH hydrolase-type esterase domain-containing protein" evidence="6">
    <location>
        <begin position="27"/>
        <end position="410"/>
    </location>
</feature>
<protein>
    <recommendedName>
        <fullName evidence="9">SGNH hydrolase-type esterase domain-containing protein</fullName>
    </recommendedName>
</protein>
<name>A0A2G5F2S3_AQUCA</name>
<feature type="signal peptide" evidence="6">
    <location>
        <begin position="1"/>
        <end position="26"/>
    </location>
</feature>
<dbReference type="FunCoup" id="A0A2G5F2S3">
    <property type="interactions" value="55"/>
</dbReference>
<evidence type="ECO:0000256" key="4">
    <source>
        <dbReference type="ARBA" id="ARBA00023180"/>
    </source>
</evidence>
<accession>A0A2G5F2S3</accession>
<proteinExistence type="inferred from homology"/>
<evidence type="ECO:0000256" key="1">
    <source>
        <dbReference type="ARBA" id="ARBA00008668"/>
    </source>
</evidence>
<dbReference type="Pfam" id="PF00657">
    <property type="entry name" value="Lipase_GDSL"/>
    <property type="match status" value="1"/>
</dbReference>
<keyword evidence="8" id="KW-1185">Reference proteome</keyword>
<reference evidence="7 8" key="1">
    <citation type="submission" date="2017-09" db="EMBL/GenBank/DDBJ databases">
        <title>WGS assembly of Aquilegia coerulea Goldsmith.</title>
        <authorList>
            <person name="Hodges S."/>
            <person name="Kramer E."/>
            <person name="Nordborg M."/>
            <person name="Tomkins J."/>
            <person name="Borevitz J."/>
            <person name="Derieg N."/>
            <person name="Yan J."/>
            <person name="Mihaltcheva S."/>
            <person name="Hayes R.D."/>
            <person name="Rokhsar D."/>
        </authorList>
    </citation>
    <scope>NUCLEOTIDE SEQUENCE [LARGE SCALE GENOMIC DNA]</scope>
    <source>
        <strain evidence="8">cv. Goldsmith</strain>
    </source>
</reference>
<dbReference type="AlphaFoldDB" id="A0A2G5F2S3"/>
<feature type="region of interest" description="Disordered" evidence="5">
    <location>
        <begin position="37"/>
        <end position="66"/>
    </location>
</feature>
<evidence type="ECO:0008006" key="9">
    <source>
        <dbReference type="Google" id="ProtNLM"/>
    </source>
</evidence>
<gene>
    <name evidence="7" type="ORF">AQUCO_00200352v1</name>
</gene>
<evidence type="ECO:0000256" key="5">
    <source>
        <dbReference type="SAM" id="MobiDB-lite"/>
    </source>
</evidence>
<evidence type="ECO:0000313" key="8">
    <source>
        <dbReference type="Proteomes" id="UP000230069"/>
    </source>
</evidence>
<dbReference type="EMBL" id="KZ305019">
    <property type="protein sequence ID" value="PIA62294.1"/>
    <property type="molecule type" value="Genomic_DNA"/>
</dbReference>
<organism evidence="7 8">
    <name type="scientific">Aquilegia coerulea</name>
    <name type="common">Rocky mountain columbine</name>
    <dbReference type="NCBI Taxonomy" id="218851"/>
    <lineage>
        <taxon>Eukaryota</taxon>
        <taxon>Viridiplantae</taxon>
        <taxon>Streptophyta</taxon>
        <taxon>Embryophyta</taxon>
        <taxon>Tracheophyta</taxon>
        <taxon>Spermatophyta</taxon>
        <taxon>Magnoliopsida</taxon>
        <taxon>Ranunculales</taxon>
        <taxon>Ranunculaceae</taxon>
        <taxon>Thalictroideae</taxon>
        <taxon>Aquilegia</taxon>
    </lineage>
</organism>
<dbReference type="InterPro" id="IPR001087">
    <property type="entry name" value="GDSL"/>
</dbReference>
<keyword evidence="4" id="KW-0325">Glycoprotein</keyword>
<dbReference type="GO" id="GO:0016788">
    <property type="term" value="F:hydrolase activity, acting on ester bonds"/>
    <property type="evidence" value="ECO:0007669"/>
    <property type="project" value="InterPro"/>
</dbReference>
<keyword evidence="3" id="KW-0378">Hydrolase</keyword>
<dbReference type="OrthoDB" id="1600564at2759"/>
<sequence>MASKTFSLCFTLLMICSPLFLLPSDAARIHLGLHGRRNNHHHRHHVSSPPTTTTNTPPSPPPMSGDRATNHCSYDAIYNFGDSISDTGNLIREGPAGAFSPFAHLPYGETYFNKATGRCSNGLLMIDFLAEKVGLPMLNPYLDKSASFNQGVNFAVAGSTAMETERLMDKRILSPVTNSSLLVQFDWFKDHLRYICSTDAECANKLRKAIFMVGETGGNDINYALLQGKTIAEAQSLVHDIVNNIIKVALRLIDLGATKLVVPGNFPIGCFPIYLDAFENSLTFDENSCLKELNELAMYQNQYLQRALQQLREEKPDVVILYADYYKAFQHVFNNASQLGFDEITKETACCGAGGNYHFTLARMCGTDEAGVCSNPNQFISWDGIHPTQAAYQRMAEWLIKDLSVFHCTA</sequence>
<feature type="compositionally biased region" description="Low complexity" evidence="5">
    <location>
        <begin position="47"/>
        <end position="56"/>
    </location>
</feature>
<dbReference type="Proteomes" id="UP000230069">
    <property type="component" value="Unassembled WGS sequence"/>
</dbReference>
<comment type="similarity">
    <text evidence="1">Belongs to the 'GDSL' lipolytic enzyme family.</text>
</comment>